<dbReference type="Pfam" id="PF12697">
    <property type="entry name" value="Abhydrolase_6"/>
    <property type="match status" value="1"/>
</dbReference>
<protein>
    <submittedName>
        <fullName evidence="2">Arylesterase</fullName>
    </submittedName>
</protein>
<keyword evidence="3" id="KW-1185">Reference proteome</keyword>
<dbReference type="Proteomes" id="UP000609879">
    <property type="component" value="Unassembled WGS sequence"/>
</dbReference>
<dbReference type="EMBL" id="BOMI01000063">
    <property type="protein sequence ID" value="GID74632.1"/>
    <property type="molecule type" value="Genomic_DNA"/>
</dbReference>
<dbReference type="PANTHER" id="PTHR43433">
    <property type="entry name" value="HYDROLASE, ALPHA/BETA FOLD FAMILY PROTEIN"/>
    <property type="match status" value="1"/>
</dbReference>
<dbReference type="Gene3D" id="3.40.50.1820">
    <property type="entry name" value="alpha/beta hydrolase"/>
    <property type="match status" value="1"/>
</dbReference>
<feature type="domain" description="AB hydrolase-1" evidence="1">
    <location>
        <begin position="22"/>
        <end position="246"/>
    </location>
</feature>
<evidence type="ECO:0000313" key="3">
    <source>
        <dbReference type="Proteomes" id="UP000609879"/>
    </source>
</evidence>
<evidence type="ECO:0000313" key="2">
    <source>
        <dbReference type="EMBL" id="GID74632.1"/>
    </source>
</evidence>
<dbReference type="InterPro" id="IPR000073">
    <property type="entry name" value="AB_hydrolase_1"/>
</dbReference>
<dbReference type="InterPro" id="IPR029058">
    <property type="entry name" value="AB_hydrolase_fold"/>
</dbReference>
<name>A0ABQ3Y3T9_9ACTN</name>
<dbReference type="RefSeq" id="WP_203763296.1">
    <property type="nucleotide sequence ID" value="NZ_BAAABO010000012.1"/>
</dbReference>
<comment type="caution">
    <text evidence="2">The sequence shown here is derived from an EMBL/GenBank/DDBJ whole genome shotgun (WGS) entry which is preliminary data.</text>
</comment>
<sequence>MSIASSDGVSIYYERHGAGPAIVLVHGSGGHHAAWWQQVAALRSRHTVITVDLRGFGKSDSSMPEFDGQDFPGDILAVLDQEDITGALLVGQSIGAVAALRAGLSRPDRVSGVALAHSLGGIADPVLADLVAADRAEAVKLPVLDRLLSKAFQRNEPAKTFLFQQMGTFNVAKMADLRNLSTGGPTIEEVVASGLDITFLGGENDAVLSAATVRKAHELVKGSRLVLVPGAPHSMYWERPDLFNAAVTSIREAIA</sequence>
<gene>
    <name evidence="2" type="ORF">Ade02nite_32730</name>
</gene>
<dbReference type="InterPro" id="IPR050471">
    <property type="entry name" value="AB_hydrolase"/>
</dbReference>
<proteinExistence type="predicted"/>
<dbReference type="PANTHER" id="PTHR43433:SF10">
    <property type="entry name" value="AB HYDROLASE-1 DOMAIN-CONTAINING PROTEIN"/>
    <property type="match status" value="1"/>
</dbReference>
<accession>A0ABQ3Y3T9</accession>
<organism evidence="2 3">
    <name type="scientific">Paractinoplanes deccanensis</name>
    <dbReference type="NCBI Taxonomy" id="113561"/>
    <lineage>
        <taxon>Bacteria</taxon>
        <taxon>Bacillati</taxon>
        <taxon>Actinomycetota</taxon>
        <taxon>Actinomycetes</taxon>
        <taxon>Micromonosporales</taxon>
        <taxon>Micromonosporaceae</taxon>
        <taxon>Paractinoplanes</taxon>
    </lineage>
</organism>
<dbReference type="SUPFAM" id="SSF53474">
    <property type="entry name" value="alpha/beta-Hydrolases"/>
    <property type="match status" value="1"/>
</dbReference>
<evidence type="ECO:0000259" key="1">
    <source>
        <dbReference type="Pfam" id="PF12697"/>
    </source>
</evidence>
<reference evidence="2 3" key="1">
    <citation type="submission" date="2021-01" db="EMBL/GenBank/DDBJ databases">
        <title>Whole genome shotgun sequence of Actinoplanes deccanensis NBRC 13994.</title>
        <authorList>
            <person name="Komaki H."/>
            <person name="Tamura T."/>
        </authorList>
    </citation>
    <scope>NUCLEOTIDE SEQUENCE [LARGE SCALE GENOMIC DNA]</scope>
    <source>
        <strain evidence="2 3">NBRC 13994</strain>
    </source>
</reference>
<dbReference type="PRINTS" id="PR00111">
    <property type="entry name" value="ABHYDROLASE"/>
</dbReference>